<evidence type="ECO:0000256" key="2">
    <source>
        <dbReference type="SAM" id="Phobius"/>
    </source>
</evidence>
<protein>
    <submittedName>
        <fullName evidence="3">Uncharacterized protein</fullName>
    </submittedName>
</protein>
<evidence type="ECO:0000313" key="3">
    <source>
        <dbReference type="EMBL" id="KAJ8949263.1"/>
    </source>
</evidence>
<accession>A0AAV8YD16</accession>
<reference evidence="3" key="1">
    <citation type="journal article" date="2023" name="Insect Mol. Biol.">
        <title>Genome sequencing provides insights into the evolution of gene families encoding plant cell wall-degrading enzymes in longhorned beetles.</title>
        <authorList>
            <person name="Shin N.R."/>
            <person name="Okamura Y."/>
            <person name="Kirsch R."/>
            <person name="Pauchet Y."/>
        </authorList>
    </citation>
    <scope>NUCLEOTIDE SEQUENCE</scope>
    <source>
        <strain evidence="3">AMC_N1</strain>
    </source>
</reference>
<evidence type="ECO:0000256" key="1">
    <source>
        <dbReference type="SAM" id="MobiDB-lite"/>
    </source>
</evidence>
<gene>
    <name evidence="3" type="ORF">NQ318_022776</name>
</gene>
<keyword evidence="2" id="KW-0812">Transmembrane</keyword>
<dbReference type="Proteomes" id="UP001162162">
    <property type="component" value="Unassembled WGS sequence"/>
</dbReference>
<sequence>MKQKSGSSGYVMQEYQQKNGRNGETDLNFTEKRSMLLLDDEQDSNNYFCSNSSSSDSVIQPVALNNLPLGNLLSENEIQVSLHKLKHSTRPLCYNEIAIIQVSLTFFSVALFINVLFDFKENLMPQDKHRSCSTDSDTQDSSIKEAVTQYLSYSGWL</sequence>
<keyword evidence="2" id="KW-1133">Transmembrane helix</keyword>
<dbReference type="EMBL" id="JAPWTK010000121">
    <property type="protein sequence ID" value="KAJ8949263.1"/>
    <property type="molecule type" value="Genomic_DNA"/>
</dbReference>
<dbReference type="AlphaFoldDB" id="A0AAV8YD16"/>
<keyword evidence="2" id="KW-0472">Membrane</keyword>
<keyword evidence="4" id="KW-1185">Reference proteome</keyword>
<feature type="region of interest" description="Disordered" evidence="1">
    <location>
        <begin position="1"/>
        <end position="26"/>
    </location>
</feature>
<name>A0AAV8YD16_9CUCU</name>
<organism evidence="3 4">
    <name type="scientific">Aromia moschata</name>
    <dbReference type="NCBI Taxonomy" id="1265417"/>
    <lineage>
        <taxon>Eukaryota</taxon>
        <taxon>Metazoa</taxon>
        <taxon>Ecdysozoa</taxon>
        <taxon>Arthropoda</taxon>
        <taxon>Hexapoda</taxon>
        <taxon>Insecta</taxon>
        <taxon>Pterygota</taxon>
        <taxon>Neoptera</taxon>
        <taxon>Endopterygota</taxon>
        <taxon>Coleoptera</taxon>
        <taxon>Polyphaga</taxon>
        <taxon>Cucujiformia</taxon>
        <taxon>Chrysomeloidea</taxon>
        <taxon>Cerambycidae</taxon>
        <taxon>Cerambycinae</taxon>
        <taxon>Callichromatini</taxon>
        <taxon>Aromia</taxon>
    </lineage>
</organism>
<proteinExistence type="predicted"/>
<comment type="caution">
    <text evidence="3">The sequence shown here is derived from an EMBL/GenBank/DDBJ whole genome shotgun (WGS) entry which is preliminary data.</text>
</comment>
<feature type="compositionally biased region" description="Polar residues" evidence="1">
    <location>
        <begin position="1"/>
        <end position="20"/>
    </location>
</feature>
<evidence type="ECO:0000313" key="4">
    <source>
        <dbReference type="Proteomes" id="UP001162162"/>
    </source>
</evidence>
<feature type="transmembrane region" description="Helical" evidence="2">
    <location>
        <begin position="92"/>
        <end position="117"/>
    </location>
</feature>